<dbReference type="Proteomes" id="UP001144280">
    <property type="component" value="Unassembled WGS sequence"/>
</dbReference>
<evidence type="ECO:0000313" key="1">
    <source>
        <dbReference type="EMBL" id="GLI00617.1"/>
    </source>
</evidence>
<organism evidence="1 2">
    <name type="scientific">Phytohabitans aurantiacus</name>
    <dbReference type="NCBI Taxonomy" id="3016789"/>
    <lineage>
        <taxon>Bacteria</taxon>
        <taxon>Bacillati</taxon>
        <taxon>Actinomycetota</taxon>
        <taxon>Actinomycetes</taxon>
        <taxon>Micromonosporales</taxon>
        <taxon>Micromonosporaceae</taxon>
    </lineage>
</organism>
<keyword evidence="2" id="KW-1185">Reference proteome</keyword>
<comment type="caution">
    <text evidence="1">The sequence shown here is derived from an EMBL/GenBank/DDBJ whole genome shotgun (WGS) entry which is preliminary data.</text>
</comment>
<gene>
    <name evidence="1" type="ORF">Pa4123_58930</name>
</gene>
<dbReference type="RefSeq" id="WP_281901071.1">
    <property type="nucleotide sequence ID" value="NZ_BSDI01000033.1"/>
</dbReference>
<accession>A0ABQ5R1C8</accession>
<protein>
    <submittedName>
        <fullName evidence="1">Uncharacterized protein</fullName>
    </submittedName>
</protein>
<proteinExistence type="predicted"/>
<evidence type="ECO:0000313" key="2">
    <source>
        <dbReference type="Proteomes" id="UP001144280"/>
    </source>
</evidence>
<sequence>MYVNVHPVTTVRVGTQTAEIDQLLAPVIEATWRNGIQTLTSCQDAGESNADWVPKLPHMADYVTTRKGWAFIDFGVDQGLAFLDAVARAGVRDAFYVRMVHWAAPDAWRINVKPYDSAMFDETTPSNFQLRLMQIMFPQYDIAEIVRRLSNHAAGQLTAPARTDWTTVGR</sequence>
<dbReference type="EMBL" id="BSDI01000033">
    <property type="protein sequence ID" value="GLI00617.1"/>
    <property type="molecule type" value="Genomic_DNA"/>
</dbReference>
<reference evidence="1" key="1">
    <citation type="submission" date="2022-12" db="EMBL/GenBank/DDBJ databases">
        <title>New Phytohabitans aurantiacus sp. RD004123 nov., an actinomycete isolated from soil.</title>
        <authorList>
            <person name="Triningsih D.W."/>
            <person name="Harunari E."/>
            <person name="Igarashi Y."/>
        </authorList>
    </citation>
    <scope>NUCLEOTIDE SEQUENCE</scope>
    <source>
        <strain evidence="1">RD004123</strain>
    </source>
</reference>
<name>A0ABQ5R1C8_9ACTN</name>